<evidence type="ECO:0000313" key="2">
    <source>
        <dbReference type="EMBL" id="WDR01925.1"/>
    </source>
</evidence>
<keyword evidence="1" id="KW-0812">Transmembrane</keyword>
<organism evidence="2 3">
    <name type="scientific">Devosia algicola</name>
    <dbReference type="NCBI Taxonomy" id="3026418"/>
    <lineage>
        <taxon>Bacteria</taxon>
        <taxon>Pseudomonadati</taxon>
        <taxon>Pseudomonadota</taxon>
        <taxon>Alphaproteobacteria</taxon>
        <taxon>Hyphomicrobiales</taxon>
        <taxon>Devosiaceae</taxon>
        <taxon>Devosia</taxon>
    </lineage>
</organism>
<dbReference type="RefSeq" id="WP_282218334.1">
    <property type="nucleotide sequence ID" value="NZ_CP118246.1"/>
</dbReference>
<protein>
    <submittedName>
        <fullName evidence="2">DUF1772 domain-containing protein</fullName>
    </submittedName>
</protein>
<sequence length="147" mass="16306">MIVLRIIALALMALILIPSGAHLFELPGKIGLDRDSYFIVQNIYAGWSLFAVPIFAAILVNIGLYFMERRRHPATAHWALIAASLTVISLGIFFAWIFPANQATANWTTQSENWEALRRNWEYGHAVNAVVVGCALLASVLAIVKRT</sequence>
<dbReference type="EMBL" id="CP118246">
    <property type="protein sequence ID" value="WDR01925.1"/>
    <property type="molecule type" value="Genomic_DNA"/>
</dbReference>
<keyword evidence="1" id="KW-0472">Membrane</keyword>
<name>A0ABY7YKU2_9HYPH</name>
<feature type="transmembrane region" description="Helical" evidence="1">
    <location>
        <begin position="47"/>
        <end position="66"/>
    </location>
</feature>
<proteinExistence type="predicted"/>
<keyword evidence="1" id="KW-1133">Transmembrane helix</keyword>
<evidence type="ECO:0000256" key="1">
    <source>
        <dbReference type="SAM" id="Phobius"/>
    </source>
</evidence>
<dbReference type="Proteomes" id="UP001220530">
    <property type="component" value="Chromosome"/>
</dbReference>
<feature type="transmembrane region" description="Helical" evidence="1">
    <location>
        <begin position="78"/>
        <end position="98"/>
    </location>
</feature>
<reference evidence="2 3" key="1">
    <citation type="submission" date="2023-02" db="EMBL/GenBank/DDBJ databases">
        <title>Devosia algicola sp. nov., isolated from the phycosphere of marine algae.</title>
        <authorList>
            <person name="Kim J.M."/>
            <person name="Lee J.K."/>
            <person name="Choi B.J."/>
            <person name="Bayburt H."/>
            <person name="Jeon C.O."/>
        </authorList>
    </citation>
    <scope>NUCLEOTIDE SEQUENCE [LARGE SCALE GENOMIC DNA]</scope>
    <source>
        <strain evidence="2 3">G20-9</strain>
    </source>
</reference>
<gene>
    <name evidence="2" type="ORF">PSQ19_14645</name>
</gene>
<evidence type="ECO:0000313" key="3">
    <source>
        <dbReference type="Proteomes" id="UP001220530"/>
    </source>
</evidence>
<keyword evidence="3" id="KW-1185">Reference proteome</keyword>
<accession>A0ABY7YKU2</accession>
<feature type="transmembrane region" description="Helical" evidence="1">
    <location>
        <begin position="123"/>
        <end position="144"/>
    </location>
</feature>